<comment type="function">
    <text evidence="7 8">Presumably involved in the processing and regular turnover of intracellular proteins. Catalyzes the removal of unsubstituted N-terminal amino acids from various peptides.</text>
</comment>
<feature type="active site" evidence="8">
    <location>
        <position position="333"/>
    </location>
</feature>
<feature type="binding site" evidence="8">
    <location>
        <position position="329"/>
    </location>
    <ligand>
        <name>Mn(2+)</name>
        <dbReference type="ChEBI" id="CHEBI:29035"/>
        <label>1</label>
    </ligand>
</feature>
<dbReference type="EC" id="3.4.11.1" evidence="8"/>
<feature type="active site" evidence="8">
    <location>
        <position position="259"/>
    </location>
</feature>
<dbReference type="AlphaFoldDB" id="A0A6N7Y3V9"/>
<feature type="binding site" evidence="8">
    <location>
        <position position="270"/>
    </location>
    <ligand>
        <name>Mn(2+)</name>
        <dbReference type="ChEBI" id="CHEBI:29035"/>
        <label>2</label>
    </ligand>
</feature>
<evidence type="ECO:0000256" key="1">
    <source>
        <dbReference type="ARBA" id="ARBA00000135"/>
    </source>
</evidence>
<evidence type="ECO:0000259" key="9">
    <source>
        <dbReference type="PROSITE" id="PS00631"/>
    </source>
</evidence>
<evidence type="ECO:0000256" key="2">
    <source>
        <dbReference type="ARBA" id="ARBA00000967"/>
    </source>
</evidence>
<dbReference type="NCBIfam" id="NF002073">
    <property type="entry name" value="PRK00913.1-2"/>
    <property type="match status" value="1"/>
</dbReference>
<comment type="similarity">
    <text evidence="3 8">Belongs to the peptidase M17 family.</text>
</comment>
<feature type="binding site" evidence="8">
    <location>
        <position position="252"/>
    </location>
    <ligand>
        <name>Mn(2+)</name>
        <dbReference type="ChEBI" id="CHEBI:29035"/>
        <label>2</label>
    </ligand>
</feature>
<dbReference type="NCBIfam" id="NF002074">
    <property type="entry name" value="PRK00913.1-4"/>
    <property type="match status" value="1"/>
</dbReference>
<keyword evidence="4 8" id="KW-0031">Aminopeptidase</keyword>
<comment type="caution">
    <text evidence="10">The sequence shown here is derived from an EMBL/GenBank/DDBJ whole genome shotgun (WGS) entry which is preliminary data.</text>
</comment>
<feature type="domain" description="Cytosol aminopeptidase" evidence="9">
    <location>
        <begin position="327"/>
        <end position="334"/>
    </location>
</feature>
<dbReference type="EMBL" id="VUNQ01000077">
    <property type="protein sequence ID" value="MSU03465.1"/>
    <property type="molecule type" value="Genomic_DNA"/>
</dbReference>
<evidence type="ECO:0000313" key="10">
    <source>
        <dbReference type="EMBL" id="MSU03465.1"/>
    </source>
</evidence>
<evidence type="ECO:0000313" key="11">
    <source>
        <dbReference type="Proteomes" id="UP000469523"/>
    </source>
</evidence>
<dbReference type="NCBIfam" id="NF002083">
    <property type="entry name" value="PRK00913.3-5"/>
    <property type="match status" value="1"/>
</dbReference>
<comment type="subcellular location">
    <subcellularLocation>
        <location evidence="8">Cytoplasm</location>
    </subcellularLocation>
</comment>
<accession>A0A6N7Y3V9</accession>
<dbReference type="InterPro" id="IPR000819">
    <property type="entry name" value="Peptidase_M17_C"/>
</dbReference>
<sequence>MKILIGKSGEVEIVPVFKNADNVSKAAELYSYLKERDLWKGNCGEVYSDISHKGSNIVLLGLGEEEKLSLDSLRKAFFNLGKELMKLKVESAFITVPKFENLCYRKTNMSIAEGLLQSEYSFEKYLSEKKTKLTVKEFYLDVLEDKKDKVEEGIEEINNIVEGIFLTRDLVNEPAIVMTPKELANRAKEELSPLGVEVEVLGQEKIEELGMEAFLAVSKGSANEPQFIIMKWNGDKNSEEKLALVGKGLTYDSGGYCIKPADSMVTMHTDMAGSGAVIGTMKSIAKSKLNKNVVALVAACENLISGEAYKTGDIIGSMAGKTIEVLNTDAEGRLTLADALYYAATVEKATKIVDVATLTGACIIALGSVNTGAITNNEEFMSEVEEAAKKAGEPVWQLPSNDEYRELIKGTFGDLKNIGGRGAGTITAGLFLEEFVNDIPWVHLDIAGTSYISKGTGYLPTGATGVPVKTLYNLVKNCNCKHN</sequence>
<dbReference type="EC" id="3.4.11.10" evidence="8"/>
<feature type="binding site" evidence="8">
    <location>
        <position position="252"/>
    </location>
    <ligand>
        <name>Mn(2+)</name>
        <dbReference type="ChEBI" id="CHEBI:29035"/>
        <label>1</label>
    </ligand>
</feature>
<dbReference type="PROSITE" id="PS00631">
    <property type="entry name" value="CYTOSOL_AP"/>
    <property type="match status" value="1"/>
</dbReference>
<keyword evidence="8" id="KW-0963">Cytoplasm</keyword>
<dbReference type="GO" id="GO:0030145">
    <property type="term" value="F:manganese ion binding"/>
    <property type="evidence" value="ECO:0007669"/>
    <property type="project" value="UniProtKB-UniRule"/>
</dbReference>
<dbReference type="Pfam" id="PF02789">
    <property type="entry name" value="Peptidase_M17_N"/>
    <property type="match status" value="1"/>
</dbReference>
<reference evidence="10 11" key="1">
    <citation type="submission" date="2019-09" db="EMBL/GenBank/DDBJ databases">
        <title>In-depth cultivation of the pig gut microbiome towards novel bacterial diversity and tailored functional studies.</title>
        <authorList>
            <person name="Wylensek D."/>
            <person name="Hitch T.C.A."/>
            <person name="Clavel T."/>
        </authorList>
    </citation>
    <scope>NUCLEOTIDE SEQUENCE [LARGE SCALE GENOMIC DNA]</scope>
    <source>
        <strain evidence="10 11">WCA3-693-APC-4?</strain>
    </source>
</reference>
<evidence type="ECO:0000256" key="7">
    <source>
        <dbReference type="ARBA" id="ARBA00049972"/>
    </source>
</evidence>
<name>A0A6N7Y3V9_9FIRM</name>
<keyword evidence="8" id="KW-0479">Metal-binding</keyword>
<dbReference type="Pfam" id="PF00883">
    <property type="entry name" value="Peptidase_M17"/>
    <property type="match status" value="1"/>
</dbReference>
<dbReference type="PRINTS" id="PR00481">
    <property type="entry name" value="LAMNOPPTDASE"/>
</dbReference>
<dbReference type="HAMAP" id="MF_00181">
    <property type="entry name" value="Cytosol_peptidase_M17"/>
    <property type="match status" value="1"/>
</dbReference>
<evidence type="ECO:0000256" key="5">
    <source>
        <dbReference type="ARBA" id="ARBA00022670"/>
    </source>
</evidence>
<keyword evidence="11" id="KW-1185">Reference proteome</keyword>
<dbReference type="InterPro" id="IPR011356">
    <property type="entry name" value="Leucine_aapep/pepB"/>
</dbReference>
<dbReference type="InterPro" id="IPR043472">
    <property type="entry name" value="Macro_dom-like"/>
</dbReference>
<evidence type="ECO:0000256" key="3">
    <source>
        <dbReference type="ARBA" id="ARBA00009528"/>
    </source>
</evidence>
<keyword evidence="6 8" id="KW-0378">Hydrolase</keyword>
<dbReference type="SUPFAM" id="SSF52949">
    <property type="entry name" value="Macro domain-like"/>
    <property type="match status" value="1"/>
</dbReference>
<dbReference type="GO" id="GO:0005737">
    <property type="term" value="C:cytoplasm"/>
    <property type="evidence" value="ECO:0007669"/>
    <property type="project" value="UniProtKB-SubCell"/>
</dbReference>
<dbReference type="SUPFAM" id="SSF53187">
    <property type="entry name" value="Zn-dependent exopeptidases"/>
    <property type="match status" value="1"/>
</dbReference>
<dbReference type="Gene3D" id="3.40.220.10">
    <property type="entry name" value="Leucine Aminopeptidase, subunit E, domain 1"/>
    <property type="match status" value="1"/>
</dbReference>
<dbReference type="PANTHER" id="PTHR11963:SF23">
    <property type="entry name" value="CYTOSOL AMINOPEPTIDASE"/>
    <property type="match status" value="1"/>
</dbReference>
<dbReference type="InterPro" id="IPR008283">
    <property type="entry name" value="Peptidase_M17_N"/>
</dbReference>
<evidence type="ECO:0000256" key="8">
    <source>
        <dbReference type="HAMAP-Rule" id="MF_00181"/>
    </source>
</evidence>
<evidence type="ECO:0000256" key="4">
    <source>
        <dbReference type="ARBA" id="ARBA00022438"/>
    </source>
</evidence>
<dbReference type="PANTHER" id="PTHR11963">
    <property type="entry name" value="LEUCINE AMINOPEPTIDASE-RELATED"/>
    <property type="match status" value="1"/>
</dbReference>
<keyword evidence="8" id="KW-0464">Manganese</keyword>
<proteinExistence type="inferred from homology"/>
<organism evidence="10 11">
    <name type="scientific">Tissierella pigra</name>
    <dbReference type="NCBI Taxonomy" id="2607614"/>
    <lineage>
        <taxon>Bacteria</taxon>
        <taxon>Bacillati</taxon>
        <taxon>Bacillota</taxon>
        <taxon>Tissierellia</taxon>
        <taxon>Tissierellales</taxon>
        <taxon>Tissierellaceae</taxon>
        <taxon>Tissierella</taxon>
    </lineage>
</organism>
<comment type="catalytic activity">
    <reaction evidence="2 8">
        <text>Release of an N-terminal amino acid, preferentially leucine, but not glutamic or aspartic acids.</text>
        <dbReference type="EC" id="3.4.11.10"/>
    </reaction>
</comment>
<feature type="binding site" evidence="8">
    <location>
        <position position="247"/>
    </location>
    <ligand>
        <name>Mn(2+)</name>
        <dbReference type="ChEBI" id="CHEBI:29035"/>
        <label>2</label>
    </ligand>
</feature>
<comment type="cofactor">
    <cofactor evidence="8">
        <name>Mn(2+)</name>
        <dbReference type="ChEBI" id="CHEBI:29035"/>
    </cofactor>
    <text evidence="8">Binds 2 manganese ions per subunit.</text>
</comment>
<dbReference type="InterPro" id="IPR023042">
    <property type="entry name" value="Peptidase_M17_leu_NH2_pept"/>
</dbReference>
<feature type="binding site" evidence="8">
    <location>
        <position position="331"/>
    </location>
    <ligand>
        <name>Mn(2+)</name>
        <dbReference type="ChEBI" id="CHEBI:29035"/>
        <label>2</label>
    </ligand>
</feature>
<dbReference type="Gene3D" id="3.40.630.10">
    <property type="entry name" value="Zn peptidases"/>
    <property type="match status" value="1"/>
</dbReference>
<dbReference type="CDD" id="cd00433">
    <property type="entry name" value="Peptidase_M17"/>
    <property type="match status" value="1"/>
</dbReference>
<keyword evidence="5 8" id="KW-0645">Protease</keyword>
<evidence type="ECO:0000256" key="6">
    <source>
        <dbReference type="ARBA" id="ARBA00022801"/>
    </source>
</evidence>
<dbReference type="RefSeq" id="WP_154443021.1">
    <property type="nucleotide sequence ID" value="NZ_VUNQ01000077.1"/>
</dbReference>
<gene>
    <name evidence="8" type="primary">pepA</name>
    <name evidence="10" type="ORF">FYJ83_18575</name>
</gene>
<protein>
    <recommendedName>
        <fullName evidence="8">Probable cytosol aminopeptidase</fullName>
        <ecNumber evidence="8">3.4.11.1</ecNumber>
    </recommendedName>
    <alternativeName>
        <fullName evidence="8">Leucine aminopeptidase</fullName>
        <shortName evidence="8">LAP</shortName>
        <ecNumber evidence="8">3.4.11.10</ecNumber>
    </alternativeName>
    <alternativeName>
        <fullName evidence="8">Leucyl aminopeptidase</fullName>
    </alternativeName>
</protein>
<dbReference type="GO" id="GO:0070006">
    <property type="term" value="F:metalloaminopeptidase activity"/>
    <property type="evidence" value="ECO:0007669"/>
    <property type="project" value="InterPro"/>
</dbReference>
<comment type="catalytic activity">
    <reaction evidence="1 8">
        <text>Release of an N-terminal amino acid, Xaa-|-Yaa-, in which Xaa is preferably Leu, but may be other amino acids including Pro although not Arg or Lys, and Yaa may be Pro. Amino acid amides and methyl esters are also readily hydrolyzed, but rates on arylamides are exceedingly low.</text>
        <dbReference type="EC" id="3.4.11.1"/>
    </reaction>
</comment>
<dbReference type="Proteomes" id="UP000469523">
    <property type="component" value="Unassembled WGS sequence"/>
</dbReference>
<feature type="binding site" evidence="8">
    <location>
        <position position="331"/>
    </location>
    <ligand>
        <name>Mn(2+)</name>
        <dbReference type="ChEBI" id="CHEBI:29035"/>
        <label>1</label>
    </ligand>
</feature>
<dbReference type="GO" id="GO:0006508">
    <property type="term" value="P:proteolysis"/>
    <property type="evidence" value="ECO:0007669"/>
    <property type="project" value="UniProtKB-KW"/>
</dbReference>